<dbReference type="EMBL" id="QGKM01000086">
    <property type="protein sequence ID" value="PWQ92513.1"/>
    <property type="molecule type" value="Genomic_DNA"/>
</dbReference>
<protein>
    <submittedName>
        <fullName evidence="1">DUF1059 domain-containing protein</fullName>
    </submittedName>
</protein>
<sequence>MKTMTCKQLAGACDKTFSAETFEEMAELSKQHGMEMFQAQDEAHLKAMSDMQTLMSKPGAMEAWFESKRQEFEALPED</sequence>
<reference evidence="1 2" key="1">
    <citation type="submission" date="2018-05" db="EMBL/GenBank/DDBJ databases">
        <title>Leucothrix arctica sp. nov., isolated from Arctic seawater.</title>
        <authorList>
            <person name="Choi A."/>
            <person name="Baek K."/>
        </authorList>
    </citation>
    <scope>NUCLEOTIDE SEQUENCE [LARGE SCALE GENOMIC DNA]</scope>
    <source>
        <strain evidence="1 2">JCM 18388</strain>
    </source>
</reference>
<name>A0A317C573_9GAMM</name>
<accession>A0A317C573</accession>
<evidence type="ECO:0000313" key="2">
    <source>
        <dbReference type="Proteomes" id="UP000245539"/>
    </source>
</evidence>
<dbReference type="RefSeq" id="WP_109839592.1">
    <property type="nucleotide sequence ID" value="NZ_QGKM01000086.1"/>
</dbReference>
<comment type="caution">
    <text evidence="1">The sequence shown here is derived from an EMBL/GenBank/DDBJ whole genome shotgun (WGS) entry which is preliminary data.</text>
</comment>
<evidence type="ECO:0000313" key="1">
    <source>
        <dbReference type="EMBL" id="PWQ92513.1"/>
    </source>
</evidence>
<dbReference type="AlphaFoldDB" id="A0A317C573"/>
<organism evidence="1 2">
    <name type="scientific">Leucothrix pacifica</name>
    <dbReference type="NCBI Taxonomy" id="1247513"/>
    <lineage>
        <taxon>Bacteria</taxon>
        <taxon>Pseudomonadati</taxon>
        <taxon>Pseudomonadota</taxon>
        <taxon>Gammaproteobacteria</taxon>
        <taxon>Thiotrichales</taxon>
        <taxon>Thiotrichaceae</taxon>
        <taxon>Leucothrix</taxon>
    </lineage>
</organism>
<dbReference type="Proteomes" id="UP000245539">
    <property type="component" value="Unassembled WGS sequence"/>
</dbReference>
<keyword evidence="2" id="KW-1185">Reference proteome</keyword>
<proteinExistence type="predicted"/>
<gene>
    <name evidence="1" type="ORF">DKW60_20830</name>
</gene>
<dbReference type="OrthoDB" id="1450972at2"/>